<sequence>MNDQAIERLASMGGEKIKNKRPSPLETSELEPLCEPSPRRKCVKLLGLNKWAILHPLLHMKEVVHLLLPQMLLALLLCFRFRRSVCFDPSSCSKEGGPSRVVEVSGVVSEATDEGPYVVQGAELGVEEALEQYEIAAPDDVISGVNDEGLSATQGEEPDCSEQPRDVAPSDVAEGASDEGPSTARGEKPGFMSNLGHLLLVIWPGAQTMKA</sequence>
<dbReference type="EMBL" id="KI397628">
    <property type="protein sequence ID" value="ERM93729.1"/>
    <property type="molecule type" value="Genomic_DNA"/>
</dbReference>
<reference evidence="3" key="1">
    <citation type="journal article" date="2013" name="Science">
        <title>The Amborella genome and the evolution of flowering plants.</title>
        <authorList>
            <consortium name="Amborella Genome Project"/>
        </authorList>
    </citation>
    <scope>NUCLEOTIDE SEQUENCE [LARGE SCALE GENOMIC DNA]</scope>
</reference>
<evidence type="ECO:0000313" key="3">
    <source>
        <dbReference type="Proteomes" id="UP000017836"/>
    </source>
</evidence>
<accession>W1NEE1</accession>
<organism evidence="2 3">
    <name type="scientific">Amborella trichopoda</name>
    <dbReference type="NCBI Taxonomy" id="13333"/>
    <lineage>
        <taxon>Eukaryota</taxon>
        <taxon>Viridiplantae</taxon>
        <taxon>Streptophyta</taxon>
        <taxon>Embryophyta</taxon>
        <taxon>Tracheophyta</taxon>
        <taxon>Spermatophyta</taxon>
        <taxon>Magnoliopsida</taxon>
        <taxon>Amborellales</taxon>
        <taxon>Amborellaceae</taxon>
        <taxon>Amborella</taxon>
    </lineage>
</organism>
<name>W1NEE1_AMBTC</name>
<gene>
    <name evidence="2" type="ORF">AMTR_s00004p00250880</name>
</gene>
<dbReference type="Gramene" id="ERM93729">
    <property type="protein sequence ID" value="ERM93729"/>
    <property type="gene ID" value="AMTR_s00004p00250880"/>
</dbReference>
<evidence type="ECO:0000313" key="2">
    <source>
        <dbReference type="EMBL" id="ERM93729.1"/>
    </source>
</evidence>
<feature type="region of interest" description="Disordered" evidence="1">
    <location>
        <begin position="145"/>
        <end position="190"/>
    </location>
</feature>
<dbReference type="AlphaFoldDB" id="W1NEE1"/>
<evidence type="ECO:0000256" key="1">
    <source>
        <dbReference type="SAM" id="MobiDB-lite"/>
    </source>
</evidence>
<feature type="region of interest" description="Disordered" evidence="1">
    <location>
        <begin position="12"/>
        <end position="32"/>
    </location>
</feature>
<proteinExistence type="predicted"/>
<dbReference type="Proteomes" id="UP000017836">
    <property type="component" value="Unassembled WGS sequence"/>
</dbReference>
<keyword evidence="3" id="KW-1185">Reference proteome</keyword>
<dbReference type="HOGENOM" id="CLU_1306350_0_0_1"/>
<protein>
    <submittedName>
        <fullName evidence="2">Uncharacterized protein</fullName>
    </submittedName>
</protein>